<name>A0A9D4IPI4_DREPO</name>
<reference evidence="1" key="2">
    <citation type="submission" date="2020-11" db="EMBL/GenBank/DDBJ databases">
        <authorList>
            <person name="McCartney M.A."/>
            <person name="Auch B."/>
            <person name="Kono T."/>
            <person name="Mallez S."/>
            <person name="Becker A."/>
            <person name="Gohl D.M."/>
            <person name="Silverstein K.A.T."/>
            <person name="Koren S."/>
            <person name="Bechman K.B."/>
            <person name="Herman A."/>
            <person name="Abrahante J.E."/>
            <person name="Garbe J."/>
        </authorList>
    </citation>
    <scope>NUCLEOTIDE SEQUENCE</scope>
    <source>
        <strain evidence="1">Duluth1</strain>
        <tissue evidence="1">Whole animal</tissue>
    </source>
</reference>
<evidence type="ECO:0000313" key="2">
    <source>
        <dbReference type="Proteomes" id="UP000828390"/>
    </source>
</evidence>
<reference evidence="1" key="1">
    <citation type="journal article" date="2019" name="bioRxiv">
        <title>The Genome of the Zebra Mussel, Dreissena polymorpha: A Resource for Invasive Species Research.</title>
        <authorList>
            <person name="McCartney M.A."/>
            <person name="Auch B."/>
            <person name="Kono T."/>
            <person name="Mallez S."/>
            <person name="Zhang Y."/>
            <person name="Obille A."/>
            <person name="Becker A."/>
            <person name="Abrahante J.E."/>
            <person name="Garbe J."/>
            <person name="Badalamenti J.P."/>
            <person name="Herman A."/>
            <person name="Mangelson H."/>
            <person name="Liachko I."/>
            <person name="Sullivan S."/>
            <person name="Sone E.D."/>
            <person name="Koren S."/>
            <person name="Silverstein K.A.T."/>
            <person name="Beckman K.B."/>
            <person name="Gohl D.M."/>
        </authorList>
    </citation>
    <scope>NUCLEOTIDE SEQUENCE</scope>
    <source>
        <strain evidence="1">Duluth1</strain>
        <tissue evidence="1">Whole animal</tissue>
    </source>
</reference>
<evidence type="ECO:0000313" key="1">
    <source>
        <dbReference type="EMBL" id="KAH3781910.1"/>
    </source>
</evidence>
<proteinExistence type="predicted"/>
<dbReference type="AlphaFoldDB" id="A0A9D4IPI4"/>
<gene>
    <name evidence="1" type="ORF">DPMN_159819</name>
</gene>
<dbReference type="EMBL" id="JAIWYP010000008">
    <property type="protein sequence ID" value="KAH3781910.1"/>
    <property type="molecule type" value="Genomic_DNA"/>
</dbReference>
<keyword evidence="2" id="KW-1185">Reference proteome</keyword>
<dbReference type="Proteomes" id="UP000828390">
    <property type="component" value="Unassembled WGS sequence"/>
</dbReference>
<sequence>MGGGGWLSAKDFWAVQRVLLAECSQSKHGAPHFPGQDYLIQIVDCLILKSSGPKKDGDQLQLSHFISIVNKAPFLNPRRLR</sequence>
<accession>A0A9D4IPI4</accession>
<organism evidence="1 2">
    <name type="scientific">Dreissena polymorpha</name>
    <name type="common">Zebra mussel</name>
    <name type="synonym">Mytilus polymorpha</name>
    <dbReference type="NCBI Taxonomy" id="45954"/>
    <lineage>
        <taxon>Eukaryota</taxon>
        <taxon>Metazoa</taxon>
        <taxon>Spiralia</taxon>
        <taxon>Lophotrochozoa</taxon>
        <taxon>Mollusca</taxon>
        <taxon>Bivalvia</taxon>
        <taxon>Autobranchia</taxon>
        <taxon>Heteroconchia</taxon>
        <taxon>Euheterodonta</taxon>
        <taxon>Imparidentia</taxon>
        <taxon>Neoheterodontei</taxon>
        <taxon>Myida</taxon>
        <taxon>Dreissenoidea</taxon>
        <taxon>Dreissenidae</taxon>
        <taxon>Dreissena</taxon>
    </lineage>
</organism>
<comment type="caution">
    <text evidence="1">The sequence shown here is derived from an EMBL/GenBank/DDBJ whole genome shotgun (WGS) entry which is preliminary data.</text>
</comment>
<protein>
    <submittedName>
        <fullName evidence="1">Uncharacterized protein</fullName>
    </submittedName>
</protein>